<dbReference type="EMBL" id="AFMF02000022">
    <property type="protein sequence ID" value="EMM96755.1"/>
    <property type="molecule type" value="Genomic_DNA"/>
</dbReference>
<sequence length="38" mass="4306">MEIKIRIESITQSDMDRPCVFRKDRTNAIPAKGSANNV</sequence>
<evidence type="ECO:0000313" key="2">
    <source>
        <dbReference type="Proteomes" id="UP000012089"/>
    </source>
</evidence>
<organism evidence="1 2">
    <name type="scientific">Leptospira interrogans serovar Zanoni str. LT2156</name>
    <dbReference type="NCBI Taxonomy" id="1001601"/>
    <lineage>
        <taxon>Bacteria</taxon>
        <taxon>Pseudomonadati</taxon>
        <taxon>Spirochaetota</taxon>
        <taxon>Spirochaetia</taxon>
        <taxon>Leptospirales</taxon>
        <taxon>Leptospiraceae</taxon>
        <taxon>Leptospira</taxon>
    </lineage>
</organism>
<evidence type="ECO:0000313" key="1">
    <source>
        <dbReference type="EMBL" id="EMM96755.1"/>
    </source>
</evidence>
<dbReference type="Proteomes" id="UP000012089">
    <property type="component" value="Unassembled WGS sequence"/>
</dbReference>
<accession>M6HHW9</accession>
<gene>
    <name evidence="1" type="ORF">LEP1GSC158_1504</name>
</gene>
<protein>
    <submittedName>
        <fullName evidence="1">Uncharacterized protein</fullName>
    </submittedName>
</protein>
<reference evidence="1 2" key="1">
    <citation type="submission" date="2013-01" db="EMBL/GenBank/DDBJ databases">
        <authorList>
            <person name="Harkins D.M."/>
            <person name="Durkin A.S."/>
            <person name="Brinkac L.M."/>
            <person name="Haft D.H."/>
            <person name="Selengut J.D."/>
            <person name="Sanka R."/>
            <person name="DePew J."/>
            <person name="Purushe J."/>
            <person name="Tulsiani S.M."/>
            <person name="Graham G.C."/>
            <person name="Burns M.-A."/>
            <person name="Dohnt M.F."/>
            <person name="Smythe L.D."/>
            <person name="McKay D.B."/>
            <person name="Craig S.B."/>
            <person name="Vinetz J.M."/>
            <person name="Sutton G.G."/>
            <person name="Nierman W.C."/>
            <person name="Fouts D.E."/>
        </authorList>
    </citation>
    <scope>NUCLEOTIDE SEQUENCE [LARGE SCALE GENOMIC DNA]</scope>
    <source>
        <strain evidence="1 2">LT2156</strain>
    </source>
</reference>
<name>M6HHW9_LEPIR</name>
<dbReference type="AlphaFoldDB" id="M6HHW9"/>
<proteinExistence type="predicted"/>
<comment type="caution">
    <text evidence="1">The sequence shown here is derived from an EMBL/GenBank/DDBJ whole genome shotgun (WGS) entry which is preliminary data.</text>
</comment>